<dbReference type="NCBIfam" id="NF038128">
    <property type="entry name" value="choice_anch_J"/>
    <property type="match status" value="1"/>
</dbReference>
<name>A0A9X2ZZ20_9BACT</name>
<gene>
    <name evidence="2" type="ORF">GGP82_002636</name>
    <name evidence="3" type="ORF">GGQ01_001691</name>
</gene>
<dbReference type="InterPro" id="IPR032185">
    <property type="entry name" value="DUF5017"/>
</dbReference>
<feature type="domain" description="DUF5017" evidence="1">
    <location>
        <begin position="233"/>
        <end position="337"/>
    </location>
</feature>
<dbReference type="Proteomes" id="UP001155034">
    <property type="component" value="Unassembled WGS sequence"/>
</dbReference>
<dbReference type="EMBL" id="JANUBF010000009">
    <property type="protein sequence ID" value="MCS4036628.1"/>
    <property type="molecule type" value="Genomic_DNA"/>
</dbReference>
<comment type="caution">
    <text evidence="3">The sequence shown here is derived from an EMBL/GenBank/DDBJ whole genome shotgun (WGS) entry which is preliminary data.</text>
</comment>
<dbReference type="Gene3D" id="2.60.40.2030">
    <property type="match status" value="1"/>
</dbReference>
<dbReference type="AlphaFoldDB" id="A0A9X2ZZ20"/>
<proteinExistence type="predicted"/>
<protein>
    <recommendedName>
        <fullName evidence="1">DUF5017 domain-containing protein</fullName>
    </recommendedName>
</protein>
<organism evidence="3 4">
    <name type="scientific">Salinibacter ruber</name>
    <dbReference type="NCBI Taxonomy" id="146919"/>
    <lineage>
        <taxon>Bacteria</taxon>
        <taxon>Pseudomonadati</taxon>
        <taxon>Rhodothermota</taxon>
        <taxon>Rhodothermia</taxon>
        <taxon>Rhodothermales</taxon>
        <taxon>Salinibacteraceae</taxon>
        <taxon>Salinibacter</taxon>
    </lineage>
</organism>
<dbReference type="Gene3D" id="2.60.120.200">
    <property type="match status" value="1"/>
</dbReference>
<sequence>MNILQPLRLPAVLLAGALLITGCDGFDSGAPPTEATDGETAATVSFTEGGFSAVESADSISIGVTINNPPGREVSVEVLYANGASATDPSDFGLTNSEQVGAGRLAGTVVFPDTATTGNTQTIRLGIADDEENEPREEGIFALQNVQNATIGQTNRLAVTIGAIRVFFEDFSSGLGAFTPVTLQSVTTWETGSEGSPPPERPYAVASGFQSGDGVAADDWLISPSFNFNVLEEETLSFQNAFGFSDQIRGLRVKVSTDYDGGGDSTSVASATWTDVSDQVTFSDGNFNFVGSGDVDLSAAEFQSESTYIAFQYVSSGTASGQAKDWQIDNVALTSSTQPPEGE</sequence>
<dbReference type="EMBL" id="JANTYZ010000008">
    <property type="protein sequence ID" value="MCS3866067.1"/>
    <property type="molecule type" value="Genomic_DNA"/>
</dbReference>
<dbReference type="Pfam" id="PF16409">
    <property type="entry name" value="DUF5017"/>
    <property type="match status" value="1"/>
</dbReference>
<reference evidence="3" key="1">
    <citation type="submission" date="2022-08" db="EMBL/GenBank/DDBJ databases">
        <title>Genomic Encyclopedia of Type Strains, Phase V (KMG-V): Genome sequencing to study the core and pangenomes of soil and plant-associated prokaryotes.</title>
        <authorList>
            <person name="Whitman W."/>
        </authorList>
    </citation>
    <scope>NUCLEOTIDE SEQUENCE</scope>
    <source>
        <strain evidence="2">SP2016B</strain>
        <strain evidence="3">SP3012</strain>
    </source>
</reference>
<evidence type="ECO:0000259" key="1">
    <source>
        <dbReference type="Pfam" id="PF16409"/>
    </source>
</evidence>
<accession>A0A9X2ZZ20</accession>
<evidence type="ECO:0000313" key="4">
    <source>
        <dbReference type="Proteomes" id="UP001155040"/>
    </source>
</evidence>
<evidence type="ECO:0000313" key="2">
    <source>
        <dbReference type="EMBL" id="MCS3866067.1"/>
    </source>
</evidence>
<dbReference type="Proteomes" id="UP001155040">
    <property type="component" value="Unassembled WGS sequence"/>
</dbReference>
<dbReference type="InterPro" id="IPR038081">
    <property type="entry name" value="CalX-like_sf"/>
</dbReference>
<evidence type="ECO:0000313" key="3">
    <source>
        <dbReference type="EMBL" id="MCS4036628.1"/>
    </source>
</evidence>
<dbReference type="RefSeq" id="WP_103016866.1">
    <property type="nucleotide sequence ID" value="NZ_CP020719.1"/>
</dbReference>
<dbReference type="SUPFAM" id="SSF141072">
    <property type="entry name" value="CalX-like"/>
    <property type="match status" value="1"/>
</dbReference>